<evidence type="ECO:0000256" key="1">
    <source>
        <dbReference type="ARBA" id="ARBA00005250"/>
    </source>
</evidence>
<sequence>MKTLPFKLLLQGVIKSRFITTGLLALTLLSHTIGFTETQTAQPNPVFTTHDLGNGVIAFIKPDPLRFNDANITAIINKESVIIVDANSDLNAAEQIIAAIKSRTDKPVTHVINTHWHSDHTMANQLYQQAFAGKQIFVGHQSLTNTIVDKTQPQLDETIENLAAAIKNAEDKLASDNNDDNTLAEKIARAKAKLEKLKTINLVKPDKTFTNHLDLSTPDRRIELFNFGTAHTEGDTIVFLPDDKILIAGDLFDEIPFAGHGYPESWLATLNKIKALDFERVIPGHGSIHQGKQQLEKIITLLTKTLQQASHAVNNKMTLEQFMSSINKDEFKQSLASKDELAKRAYNHFIEDFYKQAYLSIKKDQ</sequence>
<dbReference type="Proteomes" id="UP000245790">
    <property type="component" value="Unassembled WGS sequence"/>
</dbReference>
<dbReference type="InterPro" id="IPR001279">
    <property type="entry name" value="Metallo-B-lactamas"/>
</dbReference>
<name>A0A316FYW3_9GAMM</name>
<dbReference type="PANTHER" id="PTHR42951:SF4">
    <property type="entry name" value="ACYL-COENZYME A THIOESTERASE MBLAC2"/>
    <property type="match status" value="1"/>
</dbReference>
<dbReference type="GO" id="GO:0017001">
    <property type="term" value="P:antibiotic catabolic process"/>
    <property type="evidence" value="ECO:0007669"/>
    <property type="project" value="UniProtKB-ARBA"/>
</dbReference>
<dbReference type="SMART" id="SM00849">
    <property type="entry name" value="Lactamase_B"/>
    <property type="match status" value="1"/>
</dbReference>
<organism evidence="4 5">
    <name type="scientific">Pleionea mediterranea</name>
    <dbReference type="NCBI Taxonomy" id="523701"/>
    <lineage>
        <taxon>Bacteria</taxon>
        <taxon>Pseudomonadati</taxon>
        <taxon>Pseudomonadota</taxon>
        <taxon>Gammaproteobacteria</taxon>
        <taxon>Oceanospirillales</taxon>
        <taxon>Pleioneaceae</taxon>
        <taxon>Pleionea</taxon>
    </lineage>
</organism>
<dbReference type="EMBL" id="QGGU01000002">
    <property type="protein sequence ID" value="PWK53894.1"/>
    <property type="molecule type" value="Genomic_DNA"/>
</dbReference>
<evidence type="ECO:0000256" key="2">
    <source>
        <dbReference type="SAM" id="Coils"/>
    </source>
</evidence>
<protein>
    <submittedName>
        <fullName evidence="4">Glyoxylase-like metal-dependent hydrolase (Beta-lactamase superfamily II)</fullName>
    </submittedName>
</protein>
<dbReference type="CDD" id="cd16282">
    <property type="entry name" value="metallo-hydrolase-like_MBL-fold"/>
    <property type="match status" value="1"/>
</dbReference>
<dbReference type="Gene3D" id="3.60.15.10">
    <property type="entry name" value="Ribonuclease Z/Hydroxyacylglutathione hydrolase-like"/>
    <property type="match status" value="1"/>
</dbReference>
<keyword evidence="2" id="KW-0175">Coiled coil</keyword>
<comment type="caution">
    <text evidence="4">The sequence shown here is derived from an EMBL/GenBank/DDBJ whole genome shotgun (WGS) entry which is preliminary data.</text>
</comment>
<comment type="similarity">
    <text evidence="1">Belongs to the metallo-beta-lactamase superfamily. Class-B beta-lactamase family.</text>
</comment>
<dbReference type="GO" id="GO:0016787">
    <property type="term" value="F:hydrolase activity"/>
    <property type="evidence" value="ECO:0007669"/>
    <property type="project" value="UniProtKB-KW"/>
</dbReference>
<evidence type="ECO:0000313" key="5">
    <source>
        <dbReference type="Proteomes" id="UP000245790"/>
    </source>
</evidence>
<dbReference type="RefSeq" id="WP_109761974.1">
    <property type="nucleotide sequence ID" value="NZ_QGGU01000002.1"/>
</dbReference>
<dbReference type="AlphaFoldDB" id="A0A316FYW3"/>
<accession>A0A316FYW3</accession>
<dbReference type="InterPro" id="IPR050855">
    <property type="entry name" value="NDM-1-like"/>
</dbReference>
<proteinExistence type="inferred from homology"/>
<reference evidence="4 5" key="1">
    <citation type="submission" date="2018-05" db="EMBL/GenBank/DDBJ databases">
        <title>Genomic Encyclopedia of Type Strains, Phase IV (KMG-IV): sequencing the most valuable type-strain genomes for metagenomic binning, comparative biology and taxonomic classification.</title>
        <authorList>
            <person name="Goeker M."/>
        </authorList>
    </citation>
    <scope>NUCLEOTIDE SEQUENCE [LARGE SCALE GENOMIC DNA]</scope>
    <source>
        <strain evidence="4 5">DSM 25350</strain>
    </source>
</reference>
<gene>
    <name evidence="4" type="ORF">C8D97_102284</name>
</gene>
<dbReference type="SUPFAM" id="SSF56281">
    <property type="entry name" value="Metallo-hydrolase/oxidoreductase"/>
    <property type="match status" value="1"/>
</dbReference>
<feature type="domain" description="Metallo-beta-lactamase" evidence="3">
    <location>
        <begin position="69"/>
        <end position="285"/>
    </location>
</feature>
<dbReference type="InterPro" id="IPR036866">
    <property type="entry name" value="RibonucZ/Hydroxyglut_hydro"/>
</dbReference>
<evidence type="ECO:0000313" key="4">
    <source>
        <dbReference type="EMBL" id="PWK53894.1"/>
    </source>
</evidence>
<keyword evidence="4" id="KW-0378">Hydrolase</keyword>
<dbReference type="PANTHER" id="PTHR42951">
    <property type="entry name" value="METALLO-BETA-LACTAMASE DOMAIN-CONTAINING"/>
    <property type="match status" value="1"/>
</dbReference>
<feature type="coiled-coil region" evidence="2">
    <location>
        <begin position="152"/>
        <end position="179"/>
    </location>
</feature>
<evidence type="ECO:0000259" key="3">
    <source>
        <dbReference type="SMART" id="SM00849"/>
    </source>
</evidence>
<keyword evidence="5" id="KW-1185">Reference proteome</keyword>
<dbReference type="OrthoDB" id="9769598at2"/>
<dbReference type="Pfam" id="PF00753">
    <property type="entry name" value="Lactamase_B"/>
    <property type="match status" value="2"/>
</dbReference>